<evidence type="ECO:0000256" key="2">
    <source>
        <dbReference type="SAM" id="MobiDB-lite"/>
    </source>
</evidence>
<evidence type="ECO:0000259" key="4">
    <source>
        <dbReference type="Pfam" id="PF13399"/>
    </source>
</evidence>
<dbReference type="InterPro" id="IPR004474">
    <property type="entry name" value="LytR_CpsA_psr"/>
</dbReference>
<gene>
    <name evidence="5" type="ORF">JT362_22640</name>
</gene>
<feature type="compositionally biased region" description="Low complexity" evidence="2">
    <location>
        <begin position="985"/>
        <end position="1000"/>
    </location>
</feature>
<dbReference type="NCBIfam" id="TIGR00350">
    <property type="entry name" value="lytR_cpsA_psr"/>
    <property type="match status" value="1"/>
</dbReference>
<dbReference type="RefSeq" id="WP_260193658.1">
    <property type="nucleotide sequence ID" value="NZ_JAFFZE010000016.1"/>
</dbReference>
<dbReference type="InterPro" id="IPR050922">
    <property type="entry name" value="LytR/CpsA/Psr_CW_biosynth"/>
</dbReference>
<comment type="similarity">
    <text evidence="1">Belongs to the LytR/CpsA/Psr (LCP) family.</text>
</comment>
<dbReference type="PANTHER" id="PTHR33392">
    <property type="entry name" value="POLYISOPRENYL-TEICHOIC ACID--PEPTIDOGLYCAN TEICHOIC ACID TRANSFERASE TAGU"/>
    <property type="match status" value="1"/>
</dbReference>
<proteinExistence type="inferred from homology"/>
<feature type="domain" description="Cell envelope-related transcriptional attenuator" evidence="3">
    <location>
        <begin position="733"/>
        <end position="898"/>
    </location>
</feature>
<feature type="region of interest" description="Disordered" evidence="2">
    <location>
        <begin position="1"/>
        <end position="591"/>
    </location>
</feature>
<sequence>MPDDDHLGGTRSGDPHGYGRRHRREQPDEQPRRRRRSMEDNGGGLSVADLVQRHTGSRANLPLPPQPPAEGPPQGGGRRALPPNQPPRGRPGESAPGRQGARPGELPPNGRGPAPQPGDGPRRAAPHAADGYQADAGRAPAAPPRSGAERHASGPHPVPGAERHASGPHPIPGAHADEHPGNHPNGRPGGRAAVPPPNARPNGRRAAQPQDAVPPLNGHPAEARPSGRRAAAPQDAAPPPNGRPAADARPSGRRAAVPPDAAPHPRHGAEPLPADELPPGRGRPAGRRPGEATGGPQPNPVRRAPGQTSGHYRPGEATGGPLPGDRGTGRPQAGPLPGGREAPTPPPASHRPGRAAGPADLPDPGGRPPAGRPVPGRRPTPDTGDFPSNPPLRHPGPSVDDRPSGPPRRPGPDDRMPGPGRHPNPVDDRPADLPRRPGPDDRMAGPGRHPGGPSVDDRPSGPPRRPGPDDRIVPPGRRPGGPEADLPPGARASGIGHALDGQDDDGADLPGTRAPGQQTGRGPVPLPPPRRPDEDPISMTTEMEAIGEEVQKRRSIDHTLARFSAVHDEIQAEEREKKSKRRKLRPWQQQDAEFDHLDELVASQTIAAPQNISDEPGERDQPDEDADDEPVSKLTRLRRKKSKRRNRSATAGRAFAIVAAGLVFLSTGVGWGFKSWIEAKAQQIDALDPNSAAIQDAAAQRGDENFLLVGSDTRAGASAEDGVGDENSVGGARSDTVMVAHIPENRERVVVVSFPRDLEVTRPECEIWDPKTGEYTGKTDPGAEVVKLNTAYQVGGPKCVTKLVQELSGLAINHFVGIDFNGFKEMVDAVDGVEVCVEEPMKDDELGMIIPTAGERVTISGDQALNFVRARKVEGDITSDYGRIQRQQRFMSSLLRKAMSSEVLLDPGKLTGFLNAFGNATFGDNIGVEQMFMLGQSMQGIEAGKVTFITVPTVGEANENGNEDLLVEDNNALFEAIRQDTPLPGETSSESGARSGEGESPNAQMASGLRFQQQGQPTTVDPTKIKIQVLNGGNDQDGIAGDTADELAELGFQVVWMGGAPADVDRTVIKFSKVKQAEAQTLAAAVPDAQLVEDPAVGGALQLIIGPGFDGEVGSPTGKEPVELPENLSTVNAGDVSCA</sequence>
<feature type="compositionally biased region" description="Basic residues" evidence="2">
    <location>
        <begin position="635"/>
        <end position="645"/>
    </location>
</feature>
<dbReference type="Gene3D" id="3.40.630.190">
    <property type="entry name" value="LCP protein"/>
    <property type="match status" value="1"/>
</dbReference>
<feature type="region of interest" description="Disordered" evidence="2">
    <location>
        <begin position="606"/>
        <end position="645"/>
    </location>
</feature>
<accession>A0ABT2JEH0</accession>
<feature type="compositionally biased region" description="Basic and acidic residues" evidence="2">
    <location>
        <begin position="424"/>
        <end position="443"/>
    </location>
</feature>
<keyword evidence="6" id="KW-1185">Reference proteome</keyword>
<dbReference type="Proteomes" id="UP001156441">
    <property type="component" value="Unassembled WGS sequence"/>
</dbReference>
<feature type="compositionally biased region" description="Low complexity" evidence="2">
    <location>
        <begin position="182"/>
        <end position="193"/>
    </location>
</feature>
<feature type="compositionally biased region" description="Pro residues" evidence="2">
    <location>
        <begin position="365"/>
        <end position="378"/>
    </location>
</feature>
<evidence type="ECO:0000313" key="6">
    <source>
        <dbReference type="Proteomes" id="UP001156441"/>
    </source>
</evidence>
<name>A0ABT2JEH0_9PSEU</name>
<protein>
    <submittedName>
        <fullName evidence="5">LCP family protein</fullName>
    </submittedName>
</protein>
<evidence type="ECO:0000259" key="3">
    <source>
        <dbReference type="Pfam" id="PF03816"/>
    </source>
</evidence>
<feature type="compositionally biased region" description="Pro residues" evidence="2">
    <location>
        <begin position="62"/>
        <end position="71"/>
    </location>
</feature>
<dbReference type="PANTHER" id="PTHR33392:SF6">
    <property type="entry name" value="POLYISOPRENYL-TEICHOIC ACID--PEPTIDOGLYCAN TEICHOIC ACID TRANSFERASE TAGU"/>
    <property type="match status" value="1"/>
</dbReference>
<dbReference type="Gene3D" id="3.30.70.2390">
    <property type="match status" value="1"/>
</dbReference>
<evidence type="ECO:0000313" key="5">
    <source>
        <dbReference type="EMBL" id="MCT2585919.1"/>
    </source>
</evidence>
<organism evidence="5 6">
    <name type="scientific">Actinophytocola gossypii</name>
    <dbReference type="NCBI Taxonomy" id="2812003"/>
    <lineage>
        <taxon>Bacteria</taxon>
        <taxon>Bacillati</taxon>
        <taxon>Actinomycetota</taxon>
        <taxon>Actinomycetes</taxon>
        <taxon>Pseudonocardiales</taxon>
        <taxon>Pseudonocardiaceae</taxon>
    </lineage>
</organism>
<dbReference type="EMBL" id="JAFFZE010000016">
    <property type="protein sequence ID" value="MCT2585919.1"/>
    <property type="molecule type" value="Genomic_DNA"/>
</dbReference>
<evidence type="ECO:0000256" key="1">
    <source>
        <dbReference type="ARBA" id="ARBA00006068"/>
    </source>
</evidence>
<feature type="compositionally biased region" description="Low complexity" evidence="2">
    <location>
        <begin position="131"/>
        <end position="146"/>
    </location>
</feature>
<dbReference type="Pfam" id="PF13399">
    <property type="entry name" value="LytR_C"/>
    <property type="match status" value="1"/>
</dbReference>
<dbReference type="InterPro" id="IPR027381">
    <property type="entry name" value="LytR/CpsA/Psr_C"/>
</dbReference>
<dbReference type="Pfam" id="PF03816">
    <property type="entry name" value="LytR_cpsA_psr"/>
    <property type="match status" value="1"/>
</dbReference>
<feature type="region of interest" description="Disordered" evidence="2">
    <location>
        <begin position="978"/>
        <end position="1003"/>
    </location>
</feature>
<reference evidence="5 6" key="1">
    <citation type="submission" date="2021-02" db="EMBL/GenBank/DDBJ databases">
        <title>Actinophytocola xerophila sp. nov., isolated from soil of cotton cropping field.</title>
        <authorList>
            <person name="Huang R."/>
            <person name="Chen X."/>
            <person name="Ge X."/>
            <person name="Liu W."/>
        </authorList>
    </citation>
    <scope>NUCLEOTIDE SEQUENCE [LARGE SCALE GENOMIC DNA]</scope>
    <source>
        <strain evidence="5 6">S1-96</strain>
    </source>
</reference>
<feature type="compositionally biased region" description="Acidic residues" evidence="2">
    <location>
        <begin position="615"/>
        <end position="629"/>
    </location>
</feature>
<feature type="domain" description="LytR/CpsA/Psr regulator C-terminal" evidence="4">
    <location>
        <begin position="1025"/>
        <end position="1109"/>
    </location>
</feature>
<feature type="compositionally biased region" description="Basic and acidic residues" evidence="2">
    <location>
        <begin position="549"/>
        <end position="577"/>
    </location>
</feature>
<feature type="compositionally biased region" description="Low complexity" evidence="2">
    <location>
        <begin position="354"/>
        <end position="364"/>
    </location>
</feature>
<comment type="caution">
    <text evidence="5">The sequence shown here is derived from an EMBL/GenBank/DDBJ whole genome shotgun (WGS) entry which is preliminary data.</text>
</comment>